<feature type="domain" description="HTH araC/xylS-type" evidence="4">
    <location>
        <begin position="1"/>
        <end position="63"/>
    </location>
</feature>
<dbReference type="PRINTS" id="PR00032">
    <property type="entry name" value="HTHARAC"/>
</dbReference>
<keyword evidence="5" id="KW-0614">Plasmid</keyword>
<dbReference type="Gene3D" id="1.10.10.60">
    <property type="entry name" value="Homeodomain-like"/>
    <property type="match status" value="1"/>
</dbReference>
<dbReference type="InterPro" id="IPR020449">
    <property type="entry name" value="Tscrpt_reg_AraC-type_HTH"/>
</dbReference>
<dbReference type="SUPFAM" id="SSF46689">
    <property type="entry name" value="Homeodomain-like"/>
    <property type="match status" value="1"/>
</dbReference>
<evidence type="ECO:0000259" key="4">
    <source>
        <dbReference type="PROSITE" id="PS01124"/>
    </source>
</evidence>
<organism evidence="5 6">
    <name type="scientific">Hymenobacter volaticus</name>
    <dbReference type="NCBI Taxonomy" id="2932254"/>
    <lineage>
        <taxon>Bacteria</taxon>
        <taxon>Pseudomonadati</taxon>
        <taxon>Bacteroidota</taxon>
        <taxon>Cytophagia</taxon>
        <taxon>Cytophagales</taxon>
        <taxon>Hymenobacteraceae</taxon>
        <taxon>Hymenobacter</taxon>
    </lineage>
</organism>
<evidence type="ECO:0000256" key="1">
    <source>
        <dbReference type="ARBA" id="ARBA00023015"/>
    </source>
</evidence>
<dbReference type="PANTHER" id="PTHR43280">
    <property type="entry name" value="ARAC-FAMILY TRANSCRIPTIONAL REGULATOR"/>
    <property type="match status" value="1"/>
</dbReference>
<accession>A0ABY4GEX5</accession>
<dbReference type="SMART" id="SM00342">
    <property type="entry name" value="HTH_ARAC"/>
    <property type="match status" value="1"/>
</dbReference>
<evidence type="ECO:0000313" key="6">
    <source>
        <dbReference type="Proteomes" id="UP000830401"/>
    </source>
</evidence>
<dbReference type="Proteomes" id="UP000830401">
    <property type="component" value="Plasmid unnamed4"/>
</dbReference>
<evidence type="ECO:0000256" key="3">
    <source>
        <dbReference type="ARBA" id="ARBA00023163"/>
    </source>
</evidence>
<geneLocation type="plasmid" evidence="5 6">
    <name>unnamed4</name>
</geneLocation>
<dbReference type="PANTHER" id="PTHR43280:SF32">
    <property type="entry name" value="TRANSCRIPTIONAL REGULATORY PROTEIN"/>
    <property type="match status" value="1"/>
</dbReference>
<gene>
    <name evidence="5" type="ORF">MUN86_27350</name>
</gene>
<protein>
    <submittedName>
        <fullName evidence="5">AraC family transcriptional regulator</fullName>
    </submittedName>
</protein>
<dbReference type="InterPro" id="IPR018060">
    <property type="entry name" value="HTH_AraC"/>
</dbReference>
<keyword evidence="2" id="KW-0238">DNA-binding</keyword>
<dbReference type="InterPro" id="IPR009057">
    <property type="entry name" value="Homeodomain-like_sf"/>
</dbReference>
<dbReference type="PROSITE" id="PS01124">
    <property type="entry name" value="HTH_ARAC_FAMILY_2"/>
    <property type="match status" value="1"/>
</dbReference>
<sequence length="67" mass="7383">MVTGKTPTRWIEETLVLEAKVLLSQSSWPVSEVAAAVGLADASYFSRLFKKHTGMSPLAYRQRVGKS</sequence>
<keyword evidence="6" id="KW-1185">Reference proteome</keyword>
<dbReference type="Pfam" id="PF12833">
    <property type="entry name" value="HTH_18"/>
    <property type="match status" value="1"/>
</dbReference>
<evidence type="ECO:0000256" key="2">
    <source>
        <dbReference type="ARBA" id="ARBA00023125"/>
    </source>
</evidence>
<keyword evidence="1" id="KW-0805">Transcription regulation</keyword>
<dbReference type="EMBL" id="CP095065">
    <property type="protein sequence ID" value="UOQ69423.1"/>
    <property type="molecule type" value="Genomic_DNA"/>
</dbReference>
<reference evidence="5" key="1">
    <citation type="submission" date="2022-04" db="EMBL/GenBank/DDBJ databases">
        <title>Hymenobacter sp. isolated from the air.</title>
        <authorList>
            <person name="Won M."/>
            <person name="Lee C.-M."/>
            <person name="Woen H.-Y."/>
            <person name="Kwon S.-W."/>
        </authorList>
    </citation>
    <scope>NUCLEOTIDE SEQUENCE</scope>
    <source>
        <strain evidence="5">5420S-77</strain>
        <plasmid evidence="5">unnamed4</plasmid>
    </source>
</reference>
<keyword evidence="3" id="KW-0804">Transcription</keyword>
<name>A0ABY4GEX5_9BACT</name>
<evidence type="ECO:0000313" key="5">
    <source>
        <dbReference type="EMBL" id="UOQ69423.1"/>
    </source>
</evidence>
<proteinExistence type="predicted"/>